<dbReference type="Gene3D" id="1.20.1250.20">
    <property type="entry name" value="MFS general substrate transporter like domains"/>
    <property type="match status" value="1"/>
</dbReference>
<reference evidence="6 7" key="1">
    <citation type="submission" date="2016-07" db="EMBL/GenBank/DDBJ databases">
        <title>Pervasive Adenine N6-methylation of Active Genes in Fungi.</title>
        <authorList>
            <consortium name="DOE Joint Genome Institute"/>
            <person name="Mondo S.J."/>
            <person name="Dannebaum R.O."/>
            <person name="Kuo R.C."/>
            <person name="Labutti K."/>
            <person name="Haridas S."/>
            <person name="Kuo A."/>
            <person name="Salamov A."/>
            <person name="Ahrendt S.R."/>
            <person name="Lipzen A."/>
            <person name="Sullivan W."/>
            <person name="Andreopoulos W.B."/>
            <person name="Clum A."/>
            <person name="Lindquist E."/>
            <person name="Daum C."/>
            <person name="Ramamoorthy G.K."/>
            <person name="Gryganskyi A."/>
            <person name="Culley D."/>
            <person name="Magnuson J.K."/>
            <person name="James T.Y."/>
            <person name="O'Malley M.A."/>
            <person name="Stajich J.E."/>
            <person name="Spatafora J.W."/>
            <person name="Visel A."/>
            <person name="Grigoriev I.V."/>
        </authorList>
    </citation>
    <scope>NUCLEOTIDE SEQUENCE [LARGE SCALE GENOMIC DNA]</scope>
    <source>
        <strain evidence="6 7">NRRL 1336</strain>
    </source>
</reference>
<feature type="transmembrane region" description="Helical" evidence="5">
    <location>
        <begin position="313"/>
        <end position="337"/>
    </location>
</feature>
<sequence>MASDDRYLADIAASSLTVNNEREPLIAKKENTKTKANPWHVIGPLFFVTFGMGALLAPMVQFYTTIFCNRYYETDTGGAMNLFVRLLGGNTDDDGSSPDMKDCSIPEIQTVVSRVQAILLFLEAGSSFLMASYYSSLSDKRGRRLVFRVFSIGGVLTMLCYICVAKVQGLMGVVLIVAAPLVRGLLAGDVIVIAAVQSYISDCTTAEVRTVAYGRMVASVLAGIVFGPTAASMLILKTGTVIYTFYLVMAINICFYAYVTFLMPESLDEQAMATARQSAAQKPRISLWQKMNPLSALSILFKIKPPPHINRHAVPLLAAIQFFLSIVIRPPILLYAMLEFKWTAYEGGLLISVVSLIRFIIIIVLLPRLLRALQQRWKTKHYNNQQQQRQQSCDDGEDETKTHYRILFDTWMIRTGLGVETIGFILAALATTSRGFSLALVLQSVSVLSQPSVRSLYTTLVDPADIGALFGAQAQLEAIATILAMAGLNFIYSMSVEVMPSLSFYICAGLAGLAWLLSFLIHPVEPQNHSFTP</sequence>
<dbReference type="InterPro" id="IPR011701">
    <property type="entry name" value="MFS"/>
</dbReference>
<name>A0A1X2J1N4_9FUNG</name>
<dbReference type="Pfam" id="PF07690">
    <property type="entry name" value="MFS_1"/>
    <property type="match status" value="1"/>
</dbReference>
<organism evidence="6 7">
    <name type="scientific">Absidia repens</name>
    <dbReference type="NCBI Taxonomy" id="90262"/>
    <lineage>
        <taxon>Eukaryota</taxon>
        <taxon>Fungi</taxon>
        <taxon>Fungi incertae sedis</taxon>
        <taxon>Mucoromycota</taxon>
        <taxon>Mucoromycotina</taxon>
        <taxon>Mucoromycetes</taxon>
        <taxon>Mucorales</taxon>
        <taxon>Cunninghamellaceae</taxon>
        <taxon>Absidia</taxon>
    </lineage>
</organism>
<dbReference type="PANTHER" id="PTHR23507:SF1">
    <property type="entry name" value="FI18259P1-RELATED"/>
    <property type="match status" value="1"/>
</dbReference>
<feature type="transmembrane region" description="Helical" evidence="5">
    <location>
        <begin position="145"/>
        <end position="167"/>
    </location>
</feature>
<feature type="transmembrane region" description="Helical" evidence="5">
    <location>
        <begin position="242"/>
        <end position="263"/>
    </location>
</feature>
<evidence type="ECO:0000313" key="6">
    <source>
        <dbReference type="EMBL" id="ORZ25722.1"/>
    </source>
</evidence>
<dbReference type="PANTHER" id="PTHR23507">
    <property type="entry name" value="ZGC:174356"/>
    <property type="match status" value="1"/>
</dbReference>
<keyword evidence="4 5" id="KW-0472">Membrane</keyword>
<dbReference type="GO" id="GO:0016020">
    <property type="term" value="C:membrane"/>
    <property type="evidence" value="ECO:0007669"/>
    <property type="project" value="UniProtKB-SubCell"/>
</dbReference>
<evidence type="ECO:0000256" key="1">
    <source>
        <dbReference type="ARBA" id="ARBA00004141"/>
    </source>
</evidence>
<dbReference type="EMBL" id="MCGE01000001">
    <property type="protein sequence ID" value="ORZ25722.1"/>
    <property type="molecule type" value="Genomic_DNA"/>
</dbReference>
<dbReference type="InterPro" id="IPR036259">
    <property type="entry name" value="MFS_trans_sf"/>
</dbReference>
<keyword evidence="2 5" id="KW-0812">Transmembrane</keyword>
<evidence type="ECO:0000256" key="4">
    <source>
        <dbReference type="ARBA" id="ARBA00023136"/>
    </source>
</evidence>
<feature type="transmembrane region" description="Helical" evidence="5">
    <location>
        <begin position="504"/>
        <end position="524"/>
    </location>
</feature>
<feature type="transmembrane region" description="Helical" evidence="5">
    <location>
        <begin position="466"/>
        <end position="492"/>
    </location>
</feature>
<evidence type="ECO:0000256" key="2">
    <source>
        <dbReference type="ARBA" id="ARBA00022692"/>
    </source>
</evidence>
<gene>
    <name evidence="6" type="ORF">BCR42DRAFT_400792</name>
</gene>
<dbReference type="Proteomes" id="UP000193560">
    <property type="component" value="Unassembled WGS sequence"/>
</dbReference>
<feature type="transmembrane region" description="Helical" evidence="5">
    <location>
        <begin position="173"/>
        <end position="196"/>
    </location>
</feature>
<keyword evidence="7" id="KW-1185">Reference proteome</keyword>
<feature type="transmembrane region" description="Helical" evidence="5">
    <location>
        <begin position="217"/>
        <end position="236"/>
    </location>
</feature>
<comment type="subcellular location">
    <subcellularLocation>
        <location evidence="1">Membrane</location>
        <topology evidence="1">Multi-pass membrane protein</topology>
    </subcellularLocation>
</comment>
<dbReference type="OrthoDB" id="3026777at2759"/>
<evidence type="ECO:0000313" key="7">
    <source>
        <dbReference type="Proteomes" id="UP000193560"/>
    </source>
</evidence>
<feature type="transmembrane region" description="Helical" evidence="5">
    <location>
        <begin position="349"/>
        <end position="370"/>
    </location>
</feature>
<comment type="caution">
    <text evidence="6">The sequence shown here is derived from an EMBL/GenBank/DDBJ whole genome shotgun (WGS) entry which is preliminary data.</text>
</comment>
<accession>A0A1X2J1N4</accession>
<dbReference type="GO" id="GO:0022857">
    <property type="term" value="F:transmembrane transporter activity"/>
    <property type="evidence" value="ECO:0007669"/>
    <property type="project" value="InterPro"/>
</dbReference>
<evidence type="ECO:0000256" key="5">
    <source>
        <dbReference type="SAM" id="Phobius"/>
    </source>
</evidence>
<keyword evidence="3 5" id="KW-1133">Transmembrane helix</keyword>
<evidence type="ECO:0000256" key="3">
    <source>
        <dbReference type="ARBA" id="ARBA00022989"/>
    </source>
</evidence>
<dbReference type="AlphaFoldDB" id="A0A1X2J1N4"/>
<feature type="transmembrane region" description="Helical" evidence="5">
    <location>
        <begin position="41"/>
        <end position="63"/>
    </location>
</feature>
<dbReference type="SUPFAM" id="SSF103473">
    <property type="entry name" value="MFS general substrate transporter"/>
    <property type="match status" value="1"/>
</dbReference>
<protein>
    <submittedName>
        <fullName evidence="6">Major facilitator superfamily domain-containing protein</fullName>
    </submittedName>
</protein>
<dbReference type="STRING" id="90262.A0A1X2J1N4"/>
<proteinExistence type="predicted"/>